<reference evidence="1 2" key="1">
    <citation type="submission" date="2018-07" db="EMBL/GenBank/DDBJ databases">
        <title>The complete nuclear genome of the prasinophyte Chloropicon primus (CCMP1205).</title>
        <authorList>
            <person name="Pombert J.-F."/>
            <person name="Otis C."/>
            <person name="Turmel M."/>
            <person name="Lemieux C."/>
        </authorList>
    </citation>
    <scope>NUCLEOTIDE SEQUENCE [LARGE SCALE GENOMIC DNA]</scope>
    <source>
        <strain evidence="1 2">CCMP1205</strain>
    </source>
</reference>
<proteinExistence type="predicted"/>
<evidence type="ECO:0000313" key="1">
    <source>
        <dbReference type="EMBL" id="QDZ19281.1"/>
    </source>
</evidence>
<organism evidence="1 2">
    <name type="scientific">Chloropicon primus</name>
    <dbReference type="NCBI Taxonomy" id="1764295"/>
    <lineage>
        <taxon>Eukaryota</taxon>
        <taxon>Viridiplantae</taxon>
        <taxon>Chlorophyta</taxon>
        <taxon>Chloropicophyceae</taxon>
        <taxon>Chloropicales</taxon>
        <taxon>Chloropicaceae</taxon>
        <taxon>Chloropicon</taxon>
    </lineage>
</organism>
<dbReference type="AlphaFoldDB" id="A0A5B8MG32"/>
<protein>
    <submittedName>
        <fullName evidence="1">Uncharacterized protein</fullName>
    </submittedName>
</protein>
<sequence>MLREAYEQNTNGTTPFENKCTEQKYSLLEQQFKSLVKLRQDRNEPLTDACVDHVRNFLCLQCSTTQESGRPGSWSLCNGKCGNCKLFPLVVPQTSEKYKVCC</sequence>
<dbReference type="EMBL" id="CP031035">
    <property type="protein sequence ID" value="QDZ19281.1"/>
    <property type="molecule type" value="Genomic_DNA"/>
</dbReference>
<accession>A0A5B8MG32</accession>
<gene>
    <name evidence="1" type="ORF">A3770_02p17990</name>
</gene>
<name>A0A5B8MG32_9CHLO</name>
<dbReference type="Proteomes" id="UP000316726">
    <property type="component" value="Chromosome 2"/>
</dbReference>
<evidence type="ECO:0000313" key="2">
    <source>
        <dbReference type="Proteomes" id="UP000316726"/>
    </source>
</evidence>
<keyword evidence="2" id="KW-1185">Reference proteome</keyword>